<feature type="non-terminal residue" evidence="3">
    <location>
        <position position="1"/>
    </location>
</feature>
<feature type="domain" description="Guanylate cyclase" evidence="2">
    <location>
        <begin position="62"/>
        <end position="190"/>
    </location>
</feature>
<dbReference type="PANTHER" id="PTHR43081:SF1">
    <property type="entry name" value="ADENYLATE CYCLASE, TERMINAL-DIFFERENTIATION SPECIFIC"/>
    <property type="match status" value="1"/>
</dbReference>
<dbReference type="PROSITE" id="PS50125">
    <property type="entry name" value="GUANYLATE_CYCLASE_2"/>
    <property type="match status" value="1"/>
</dbReference>
<accession>A0A382EU42</accession>
<dbReference type="CDD" id="cd07302">
    <property type="entry name" value="CHD"/>
    <property type="match status" value="1"/>
</dbReference>
<evidence type="ECO:0000256" key="1">
    <source>
        <dbReference type="SAM" id="Phobius"/>
    </source>
</evidence>
<sequence>VNSEEKIINSRLSEDCLICGTFLTGFGGFLLRLTGLKRSSVNPNVCNRCNMHIEDGKIVEVSILFVDLCSFTSITHELGPEKTHSIVHSFLNTITEAVIKHDGVVDKYIGDAAMALFNVPIHCDYHAANALAVTKDLTGIMPSLSAEHGLELKFSGGLASGAVRVGKLGSNDIKDFTVIGDAVNRASRLQAQARPGEIVLDTGAFLHVESSHPEIFPEEMELKGFPSTVLGYRIPIEGSFKNPAIINGDNKNPIRKRGFPGIAFFIALLGSPCILGAALSPGAIVLSIGALTGASLPSLISTPYFIDQWWVRLPLILFAFLVTGINVYLVFNARNIRQKLIYDGAKVELSIKEKRTEIWVLILSLLTILIIILGSLSHHFVMRHHHFL</sequence>
<dbReference type="SMART" id="SM00044">
    <property type="entry name" value="CYCc"/>
    <property type="match status" value="1"/>
</dbReference>
<dbReference type="InterPro" id="IPR001054">
    <property type="entry name" value="A/G_cyclase"/>
</dbReference>
<reference evidence="3" key="1">
    <citation type="submission" date="2018-05" db="EMBL/GenBank/DDBJ databases">
        <authorList>
            <person name="Lanie J.A."/>
            <person name="Ng W.-L."/>
            <person name="Kazmierczak K.M."/>
            <person name="Andrzejewski T.M."/>
            <person name="Davidsen T.M."/>
            <person name="Wayne K.J."/>
            <person name="Tettelin H."/>
            <person name="Glass J.I."/>
            <person name="Rusch D."/>
            <person name="Podicherti R."/>
            <person name="Tsui H.-C.T."/>
            <person name="Winkler M.E."/>
        </authorList>
    </citation>
    <scope>NUCLEOTIDE SEQUENCE</scope>
</reference>
<dbReference type="InterPro" id="IPR050697">
    <property type="entry name" value="Adenylyl/Guanylyl_Cyclase_3/4"/>
</dbReference>
<dbReference type="GO" id="GO:0009190">
    <property type="term" value="P:cyclic nucleotide biosynthetic process"/>
    <property type="evidence" value="ECO:0007669"/>
    <property type="project" value="InterPro"/>
</dbReference>
<feature type="transmembrane region" description="Helical" evidence="1">
    <location>
        <begin position="261"/>
        <end position="289"/>
    </location>
</feature>
<dbReference type="InterPro" id="IPR029787">
    <property type="entry name" value="Nucleotide_cyclase"/>
</dbReference>
<dbReference type="PANTHER" id="PTHR43081">
    <property type="entry name" value="ADENYLATE CYCLASE, TERMINAL-DIFFERENTIATION SPECIFIC-RELATED"/>
    <property type="match status" value="1"/>
</dbReference>
<dbReference type="AlphaFoldDB" id="A0A382EU42"/>
<dbReference type="SUPFAM" id="SSF55073">
    <property type="entry name" value="Nucleotide cyclase"/>
    <property type="match status" value="1"/>
</dbReference>
<feature type="transmembrane region" description="Helical" evidence="1">
    <location>
        <begin position="358"/>
        <end position="381"/>
    </location>
</feature>
<protein>
    <recommendedName>
        <fullName evidence="2">Guanylate cyclase domain-containing protein</fullName>
    </recommendedName>
</protein>
<gene>
    <name evidence="3" type="ORF">METZ01_LOCUS206686</name>
</gene>
<organism evidence="3">
    <name type="scientific">marine metagenome</name>
    <dbReference type="NCBI Taxonomy" id="408172"/>
    <lineage>
        <taxon>unclassified sequences</taxon>
        <taxon>metagenomes</taxon>
        <taxon>ecological metagenomes</taxon>
    </lineage>
</organism>
<keyword evidence="1" id="KW-0472">Membrane</keyword>
<feature type="transmembrane region" description="Helical" evidence="1">
    <location>
        <begin position="309"/>
        <end position="331"/>
    </location>
</feature>
<evidence type="ECO:0000259" key="2">
    <source>
        <dbReference type="PROSITE" id="PS50125"/>
    </source>
</evidence>
<dbReference type="Pfam" id="PF00211">
    <property type="entry name" value="Guanylate_cyc"/>
    <property type="match status" value="1"/>
</dbReference>
<name>A0A382EU42_9ZZZZ</name>
<evidence type="ECO:0000313" key="3">
    <source>
        <dbReference type="EMBL" id="SVB53832.1"/>
    </source>
</evidence>
<dbReference type="EMBL" id="UINC01046169">
    <property type="protein sequence ID" value="SVB53832.1"/>
    <property type="molecule type" value="Genomic_DNA"/>
</dbReference>
<proteinExistence type="predicted"/>
<keyword evidence="1" id="KW-1133">Transmembrane helix</keyword>
<dbReference type="GO" id="GO:0035556">
    <property type="term" value="P:intracellular signal transduction"/>
    <property type="evidence" value="ECO:0007669"/>
    <property type="project" value="InterPro"/>
</dbReference>
<dbReference type="Gene3D" id="3.30.70.1230">
    <property type="entry name" value="Nucleotide cyclase"/>
    <property type="match status" value="1"/>
</dbReference>
<keyword evidence="1" id="KW-0812">Transmembrane</keyword>